<evidence type="ECO:0000259" key="2">
    <source>
        <dbReference type="Pfam" id="PF01979"/>
    </source>
</evidence>
<dbReference type="InterPro" id="IPR050287">
    <property type="entry name" value="MTA/SAH_deaminase"/>
</dbReference>
<dbReference type="EMBL" id="JAKEVY010000003">
    <property type="protein sequence ID" value="MCF1715937.1"/>
    <property type="molecule type" value="Genomic_DNA"/>
</dbReference>
<dbReference type="Gene3D" id="3.20.20.140">
    <property type="entry name" value="Metal-dependent hydrolases"/>
    <property type="match status" value="1"/>
</dbReference>
<dbReference type="PANTHER" id="PTHR43794:SF11">
    <property type="entry name" value="AMIDOHYDROLASE-RELATED DOMAIN-CONTAINING PROTEIN"/>
    <property type="match status" value="1"/>
</dbReference>
<dbReference type="RefSeq" id="WP_234866883.1">
    <property type="nucleotide sequence ID" value="NZ_JAKEVY010000003.1"/>
</dbReference>
<dbReference type="InterPro" id="IPR032466">
    <property type="entry name" value="Metal_Hydrolase"/>
</dbReference>
<dbReference type="InterPro" id="IPR006680">
    <property type="entry name" value="Amidohydro-rel"/>
</dbReference>
<comment type="caution">
    <text evidence="3">The sequence shown here is derived from an EMBL/GenBank/DDBJ whole genome shotgun (WGS) entry which is preliminary data.</text>
</comment>
<evidence type="ECO:0000256" key="1">
    <source>
        <dbReference type="ARBA" id="ARBA00022801"/>
    </source>
</evidence>
<accession>A0ABS9BK50</accession>
<organism evidence="3 4">
    <name type="scientific">Flavihumibacter fluminis</name>
    <dbReference type="NCBI Taxonomy" id="2909236"/>
    <lineage>
        <taxon>Bacteria</taxon>
        <taxon>Pseudomonadati</taxon>
        <taxon>Bacteroidota</taxon>
        <taxon>Chitinophagia</taxon>
        <taxon>Chitinophagales</taxon>
        <taxon>Chitinophagaceae</taxon>
        <taxon>Flavihumibacter</taxon>
    </lineage>
</organism>
<name>A0ABS9BK50_9BACT</name>
<dbReference type="PANTHER" id="PTHR43794">
    <property type="entry name" value="AMINOHYDROLASE SSNA-RELATED"/>
    <property type="match status" value="1"/>
</dbReference>
<gene>
    <name evidence="3" type="ORF">L0U88_14955</name>
</gene>
<protein>
    <submittedName>
        <fullName evidence="3">Amidohydrolase family protein</fullName>
    </submittedName>
</protein>
<keyword evidence="4" id="KW-1185">Reference proteome</keyword>
<proteinExistence type="predicted"/>
<reference evidence="3 4" key="1">
    <citation type="submission" date="2022-01" db="EMBL/GenBank/DDBJ databases">
        <title>Flavihumibacter sp. nov., isolated from sediment of a river.</title>
        <authorList>
            <person name="Liu H."/>
        </authorList>
    </citation>
    <scope>NUCLEOTIDE SEQUENCE [LARGE SCALE GENOMIC DNA]</scope>
    <source>
        <strain evidence="3 4">RY-1</strain>
    </source>
</reference>
<evidence type="ECO:0000313" key="3">
    <source>
        <dbReference type="EMBL" id="MCF1715937.1"/>
    </source>
</evidence>
<dbReference type="Pfam" id="PF01979">
    <property type="entry name" value="Amidohydro_1"/>
    <property type="match status" value="1"/>
</dbReference>
<evidence type="ECO:0000313" key="4">
    <source>
        <dbReference type="Proteomes" id="UP001200145"/>
    </source>
</evidence>
<keyword evidence="1" id="KW-0378">Hydrolase</keyword>
<feature type="domain" description="Amidohydrolase-related" evidence="2">
    <location>
        <begin position="51"/>
        <end position="364"/>
    </location>
</feature>
<dbReference type="SUPFAM" id="SSF51556">
    <property type="entry name" value="Metallo-dependent hydrolases"/>
    <property type="match status" value="1"/>
</dbReference>
<dbReference type="Proteomes" id="UP001200145">
    <property type="component" value="Unassembled WGS sequence"/>
</dbReference>
<sequence>MAYRKFRGTKLFTGKSWAPQDSVLITQSNGQVESIVPIAEAGDDIQPVEGIISPGFINAHCHLELSHMAGKIPPHTGMIPFLLSVMTHRQASIEAIQEASYHADQQMQQEGIVAVGDICNTLNSLDIKKLSTLKYHSFVEVSGFIGATAQNRFEQARTAWQKFREIGPASISPHAPYSVSPELFQLINDFDPGTLLTMHNQESKAENDFFISGQSPMRDLFTAIGVNVDFFEPPGTTSMQAVLSYLNKAAKLILVHNVVTSPDDLAFLQKQPIGETYFCVCPGANQYINQSIPPGFLLKSQVDKIVIGTDSLASNHQLSITEELKLLAGFYPEIPLEHLLQWATYNGAKALNMENKLGSFEKAKTPGVITLKDWKVTRLL</sequence>